<keyword evidence="5" id="KW-0547">Nucleotide-binding</keyword>
<evidence type="ECO:0000256" key="7">
    <source>
        <dbReference type="ARBA" id="ARBA00022840"/>
    </source>
</evidence>
<evidence type="ECO:0000256" key="1">
    <source>
        <dbReference type="ARBA" id="ARBA00000085"/>
    </source>
</evidence>
<dbReference type="GO" id="GO:0000155">
    <property type="term" value="F:phosphorelay sensor kinase activity"/>
    <property type="evidence" value="ECO:0007669"/>
    <property type="project" value="InterPro"/>
</dbReference>
<dbReference type="EC" id="2.7.13.3" evidence="2"/>
<evidence type="ECO:0000313" key="12">
    <source>
        <dbReference type="EMBL" id="MBB5866918.1"/>
    </source>
</evidence>
<dbReference type="Pfam" id="PF07730">
    <property type="entry name" value="HisKA_3"/>
    <property type="match status" value="1"/>
</dbReference>
<accession>A0A841BHV9</accession>
<evidence type="ECO:0000256" key="5">
    <source>
        <dbReference type="ARBA" id="ARBA00022741"/>
    </source>
</evidence>
<dbReference type="InterPro" id="IPR011712">
    <property type="entry name" value="Sig_transdc_His_kin_sub3_dim/P"/>
</dbReference>
<dbReference type="GO" id="GO:0005524">
    <property type="term" value="F:ATP binding"/>
    <property type="evidence" value="ECO:0007669"/>
    <property type="project" value="UniProtKB-KW"/>
</dbReference>
<feature type="transmembrane region" description="Helical" evidence="9">
    <location>
        <begin position="69"/>
        <end position="86"/>
    </location>
</feature>
<dbReference type="InterPro" id="IPR036890">
    <property type="entry name" value="HATPase_C_sf"/>
</dbReference>
<keyword evidence="4" id="KW-0808">Transferase</keyword>
<evidence type="ECO:0000259" key="11">
    <source>
        <dbReference type="Pfam" id="PF23539"/>
    </source>
</evidence>
<evidence type="ECO:0000256" key="6">
    <source>
        <dbReference type="ARBA" id="ARBA00022777"/>
    </source>
</evidence>
<dbReference type="Gene3D" id="1.20.5.1930">
    <property type="match status" value="1"/>
</dbReference>
<feature type="transmembrane region" description="Helical" evidence="9">
    <location>
        <begin position="38"/>
        <end position="57"/>
    </location>
</feature>
<keyword evidence="9" id="KW-0812">Transmembrane</keyword>
<dbReference type="SUPFAM" id="SSF55874">
    <property type="entry name" value="ATPase domain of HSP90 chaperone/DNA topoisomerase II/histidine kinase"/>
    <property type="match status" value="1"/>
</dbReference>
<dbReference type="Proteomes" id="UP000587527">
    <property type="component" value="Unassembled WGS sequence"/>
</dbReference>
<evidence type="ECO:0000256" key="9">
    <source>
        <dbReference type="SAM" id="Phobius"/>
    </source>
</evidence>
<comment type="catalytic activity">
    <reaction evidence="1">
        <text>ATP + protein L-histidine = ADP + protein N-phospho-L-histidine.</text>
        <dbReference type="EC" id="2.7.13.3"/>
    </reaction>
</comment>
<dbReference type="Gene3D" id="3.30.565.10">
    <property type="entry name" value="Histidine kinase-like ATPase, C-terminal domain"/>
    <property type="match status" value="1"/>
</dbReference>
<evidence type="ECO:0000256" key="2">
    <source>
        <dbReference type="ARBA" id="ARBA00012438"/>
    </source>
</evidence>
<proteinExistence type="predicted"/>
<dbReference type="PANTHER" id="PTHR24421:SF10">
    <property type="entry name" value="NITRATE_NITRITE SENSOR PROTEIN NARQ"/>
    <property type="match status" value="1"/>
</dbReference>
<feature type="transmembrane region" description="Helical" evidence="9">
    <location>
        <begin position="93"/>
        <end position="126"/>
    </location>
</feature>
<protein>
    <recommendedName>
        <fullName evidence="2">histidine kinase</fullName>
        <ecNumber evidence="2">2.7.13.3</ecNumber>
    </recommendedName>
</protein>
<dbReference type="InterPro" id="IPR050482">
    <property type="entry name" value="Sensor_HK_TwoCompSys"/>
</dbReference>
<dbReference type="AlphaFoldDB" id="A0A841BHV9"/>
<dbReference type="RefSeq" id="WP_221469650.1">
    <property type="nucleotide sequence ID" value="NZ_JACHMN010000001.1"/>
</dbReference>
<feature type="domain" description="Signal transduction histidine kinase subgroup 3 dimerisation and phosphoacceptor" evidence="10">
    <location>
        <begin position="211"/>
        <end position="277"/>
    </location>
</feature>
<keyword evidence="7" id="KW-0067">ATP-binding</keyword>
<dbReference type="EMBL" id="JACHMN010000001">
    <property type="protein sequence ID" value="MBB5866918.1"/>
    <property type="molecule type" value="Genomic_DNA"/>
</dbReference>
<name>A0A841BHV9_9ACTN</name>
<evidence type="ECO:0000256" key="3">
    <source>
        <dbReference type="ARBA" id="ARBA00022553"/>
    </source>
</evidence>
<keyword evidence="13" id="KW-1185">Reference proteome</keyword>
<organism evidence="12 13">
    <name type="scientific">Allocatelliglobosispora scoriae</name>
    <dbReference type="NCBI Taxonomy" id="643052"/>
    <lineage>
        <taxon>Bacteria</taxon>
        <taxon>Bacillati</taxon>
        <taxon>Actinomycetota</taxon>
        <taxon>Actinomycetes</taxon>
        <taxon>Micromonosporales</taxon>
        <taxon>Micromonosporaceae</taxon>
        <taxon>Allocatelliglobosispora</taxon>
    </lineage>
</organism>
<sequence length="423" mass="44644">MTASRRRGAGADRRTVIIMVETGRRWLRAWRVAARRPPVVDAVFGAALAASVLVAMVTGPGRGHGRSPGTADFVAAGLMFVLVALRRRWPLPVLAVATSATVVAFAAGGMRSAVIVATVIAAYTVASIYPRRTAWLAGGAAALIMYAASVRWSNEGWAEPENIGIFAWTGMATAVGDATRSRRAYIAAVEERARRAEQTREEEARTRVVQERLRIARELHDVVAHNIAVINVQAGVAAHVLRARPDAAEQALQHIRTAARSVLDELGTVLGVLRQPDDAEAATEPTPGLGRLAELLDSLAAAGLRVEYRLTGEARPLSAAVDLTAYRIAQEALTNAHKHGADGVAHLRVEYTPDALTLEVGNAVPHPARPAGGTSHGIIGMSERAASVGGTLSTGIGTDGQFRVRAVLPTPRSGASDRQEAVA</sequence>
<dbReference type="InterPro" id="IPR055558">
    <property type="entry name" value="DUF7134"/>
</dbReference>
<dbReference type="CDD" id="cd16917">
    <property type="entry name" value="HATPase_UhpB-NarQ-NarX-like"/>
    <property type="match status" value="1"/>
</dbReference>
<dbReference type="GO" id="GO:0046983">
    <property type="term" value="F:protein dimerization activity"/>
    <property type="evidence" value="ECO:0007669"/>
    <property type="project" value="InterPro"/>
</dbReference>
<evidence type="ECO:0000313" key="13">
    <source>
        <dbReference type="Proteomes" id="UP000587527"/>
    </source>
</evidence>
<feature type="domain" description="DUF7134" evidence="11">
    <location>
        <begin position="30"/>
        <end position="183"/>
    </location>
</feature>
<keyword evidence="6 12" id="KW-0418">Kinase</keyword>
<dbReference type="GO" id="GO:0016020">
    <property type="term" value="C:membrane"/>
    <property type="evidence" value="ECO:0007669"/>
    <property type="project" value="InterPro"/>
</dbReference>
<evidence type="ECO:0000259" key="10">
    <source>
        <dbReference type="Pfam" id="PF07730"/>
    </source>
</evidence>
<evidence type="ECO:0000256" key="8">
    <source>
        <dbReference type="ARBA" id="ARBA00023012"/>
    </source>
</evidence>
<keyword evidence="3" id="KW-0597">Phosphoprotein</keyword>
<evidence type="ECO:0000256" key="4">
    <source>
        <dbReference type="ARBA" id="ARBA00022679"/>
    </source>
</evidence>
<keyword evidence="9" id="KW-1133">Transmembrane helix</keyword>
<comment type="caution">
    <text evidence="12">The sequence shown here is derived from an EMBL/GenBank/DDBJ whole genome shotgun (WGS) entry which is preliminary data.</text>
</comment>
<keyword evidence="9" id="KW-0472">Membrane</keyword>
<dbReference type="Pfam" id="PF23539">
    <property type="entry name" value="DUF7134"/>
    <property type="match status" value="1"/>
</dbReference>
<gene>
    <name evidence="12" type="ORF">F4553_000297</name>
</gene>
<dbReference type="PANTHER" id="PTHR24421">
    <property type="entry name" value="NITRATE/NITRITE SENSOR PROTEIN NARX-RELATED"/>
    <property type="match status" value="1"/>
</dbReference>
<keyword evidence="8" id="KW-0902">Two-component regulatory system</keyword>
<reference evidence="12 13" key="1">
    <citation type="submission" date="2020-08" db="EMBL/GenBank/DDBJ databases">
        <title>Sequencing the genomes of 1000 actinobacteria strains.</title>
        <authorList>
            <person name="Klenk H.-P."/>
        </authorList>
    </citation>
    <scope>NUCLEOTIDE SEQUENCE [LARGE SCALE GENOMIC DNA]</scope>
    <source>
        <strain evidence="12 13">DSM 45362</strain>
    </source>
</reference>